<dbReference type="Proteomes" id="UP001596548">
    <property type="component" value="Unassembled WGS sequence"/>
</dbReference>
<comment type="caution">
    <text evidence="1">The sequence shown here is derived from an EMBL/GenBank/DDBJ whole genome shotgun (WGS) entry which is preliminary data.</text>
</comment>
<dbReference type="EMBL" id="JBHTBJ010000019">
    <property type="protein sequence ID" value="MFC7277080.1"/>
    <property type="molecule type" value="Genomic_DNA"/>
</dbReference>
<evidence type="ECO:0000313" key="1">
    <source>
        <dbReference type="EMBL" id="MFC7277080.1"/>
    </source>
</evidence>
<organism evidence="1 2">
    <name type="scientific">Paractinoplanes rhizophilus</name>
    <dbReference type="NCBI Taxonomy" id="1416877"/>
    <lineage>
        <taxon>Bacteria</taxon>
        <taxon>Bacillati</taxon>
        <taxon>Actinomycetota</taxon>
        <taxon>Actinomycetes</taxon>
        <taxon>Micromonosporales</taxon>
        <taxon>Micromonosporaceae</taxon>
        <taxon>Paractinoplanes</taxon>
    </lineage>
</organism>
<reference evidence="2" key="1">
    <citation type="journal article" date="2019" name="Int. J. Syst. Evol. Microbiol.">
        <title>The Global Catalogue of Microorganisms (GCM) 10K type strain sequencing project: providing services to taxonomists for standard genome sequencing and annotation.</title>
        <authorList>
            <consortium name="The Broad Institute Genomics Platform"/>
            <consortium name="The Broad Institute Genome Sequencing Center for Infectious Disease"/>
            <person name="Wu L."/>
            <person name="Ma J."/>
        </authorList>
    </citation>
    <scope>NUCLEOTIDE SEQUENCE [LARGE SCALE GENOMIC DNA]</scope>
    <source>
        <strain evidence="2">XZYJT-10</strain>
    </source>
</reference>
<sequence>MTDHFQVNAASLTSHAGEVDGIGDGLGQAASAAQTVQTDTGAYGQLCQFVPALLNGLQQAMVDGMNTAAGSAHDTADALRATAADYDGADAGAAEKIRNTR</sequence>
<dbReference type="InterPro" id="IPR022536">
    <property type="entry name" value="EspC"/>
</dbReference>
<evidence type="ECO:0000313" key="2">
    <source>
        <dbReference type="Proteomes" id="UP001596548"/>
    </source>
</evidence>
<accession>A0ABW2HX37</accession>
<keyword evidence="2" id="KW-1185">Reference proteome</keyword>
<gene>
    <name evidence="1" type="ORF">ACFQS1_24070</name>
</gene>
<name>A0ABW2HX37_9ACTN</name>
<proteinExistence type="predicted"/>
<protein>
    <submittedName>
        <fullName evidence="1">Type VII secretion target</fullName>
    </submittedName>
</protein>
<dbReference type="Pfam" id="PF10824">
    <property type="entry name" value="T7SS_ESX_EspC"/>
    <property type="match status" value="1"/>
</dbReference>
<dbReference type="RefSeq" id="WP_378972217.1">
    <property type="nucleotide sequence ID" value="NZ_JBHTBJ010000019.1"/>
</dbReference>